<name>A0A2J6SMB4_9HELO</name>
<evidence type="ECO:0000313" key="3">
    <source>
        <dbReference type="Proteomes" id="UP000235371"/>
    </source>
</evidence>
<dbReference type="SMART" id="SM00225">
    <property type="entry name" value="BTB"/>
    <property type="match status" value="1"/>
</dbReference>
<dbReference type="EMBL" id="KZ613912">
    <property type="protein sequence ID" value="PMD51860.1"/>
    <property type="molecule type" value="Genomic_DNA"/>
</dbReference>
<organism evidence="2 3">
    <name type="scientific">Hyaloscypha bicolor E</name>
    <dbReference type="NCBI Taxonomy" id="1095630"/>
    <lineage>
        <taxon>Eukaryota</taxon>
        <taxon>Fungi</taxon>
        <taxon>Dikarya</taxon>
        <taxon>Ascomycota</taxon>
        <taxon>Pezizomycotina</taxon>
        <taxon>Leotiomycetes</taxon>
        <taxon>Helotiales</taxon>
        <taxon>Hyaloscyphaceae</taxon>
        <taxon>Hyaloscypha</taxon>
        <taxon>Hyaloscypha bicolor</taxon>
    </lineage>
</organism>
<reference evidence="2 3" key="1">
    <citation type="submission" date="2016-04" db="EMBL/GenBank/DDBJ databases">
        <title>A degradative enzymes factory behind the ericoid mycorrhizal symbiosis.</title>
        <authorList>
            <consortium name="DOE Joint Genome Institute"/>
            <person name="Martino E."/>
            <person name="Morin E."/>
            <person name="Grelet G."/>
            <person name="Kuo A."/>
            <person name="Kohler A."/>
            <person name="Daghino S."/>
            <person name="Barry K."/>
            <person name="Choi C."/>
            <person name="Cichocki N."/>
            <person name="Clum A."/>
            <person name="Copeland A."/>
            <person name="Hainaut M."/>
            <person name="Haridas S."/>
            <person name="Labutti K."/>
            <person name="Lindquist E."/>
            <person name="Lipzen A."/>
            <person name="Khouja H.-R."/>
            <person name="Murat C."/>
            <person name="Ohm R."/>
            <person name="Olson A."/>
            <person name="Spatafora J."/>
            <person name="Veneault-Fourrey C."/>
            <person name="Henrissat B."/>
            <person name="Grigoriev I."/>
            <person name="Martin F."/>
            <person name="Perotto S."/>
        </authorList>
    </citation>
    <scope>NUCLEOTIDE SEQUENCE [LARGE SCALE GENOMIC DNA]</scope>
    <source>
        <strain evidence="2 3">E</strain>
    </source>
</reference>
<dbReference type="InParanoid" id="A0A2J6SMB4"/>
<gene>
    <name evidence="2" type="ORF">K444DRAFT_708560</name>
</gene>
<dbReference type="Gene3D" id="3.30.710.10">
    <property type="entry name" value="Potassium Channel Kv1.1, Chain A"/>
    <property type="match status" value="1"/>
</dbReference>
<evidence type="ECO:0000259" key="1">
    <source>
        <dbReference type="PROSITE" id="PS50097"/>
    </source>
</evidence>
<sequence>MSPSTASPPKRQEADKKTLMRDLPVDEFVSMIDYYKGSEVTVTVENKEYKLPKLLVCHNSTVFNAAFNGTFKESEEQKITLDTSTGVFELAIKWMYTGRLGPQVKTMKNSDYLTQLLEFLTLSDFLGLLGPLDPITEQIRSILSNRANLRSEHLDRAMKQLPGTQAREIILKACVGPYLKSLGWSYVDRGAGAISDFRFKEKLKNLDGFAVELFQLFDETMRKKGDWTYGQSRVQDPATGQFLYCK</sequence>
<dbReference type="PROSITE" id="PS50097">
    <property type="entry name" value="BTB"/>
    <property type="match status" value="1"/>
</dbReference>
<dbReference type="SUPFAM" id="SSF54695">
    <property type="entry name" value="POZ domain"/>
    <property type="match status" value="1"/>
</dbReference>
<protein>
    <recommendedName>
        <fullName evidence="1">BTB domain-containing protein</fullName>
    </recommendedName>
</protein>
<accession>A0A2J6SMB4</accession>
<dbReference type="InterPro" id="IPR011333">
    <property type="entry name" value="SKP1/BTB/POZ_sf"/>
</dbReference>
<dbReference type="Proteomes" id="UP000235371">
    <property type="component" value="Unassembled WGS sequence"/>
</dbReference>
<dbReference type="AlphaFoldDB" id="A0A2J6SMB4"/>
<dbReference type="CDD" id="cd18186">
    <property type="entry name" value="BTB_POZ_ZBTB_KLHL-like"/>
    <property type="match status" value="1"/>
</dbReference>
<dbReference type="OrthoDB" id="194443at2759"/>
<dbReference type="RefSeq" id="XP_024728764.1">
    <property type="nucleotide sequence ID" value="XM_024888185.1"/>
</dbReference>
<dbReference type="GeneID" id="36596261"/>
<keyword evidence="3" id="KW-1185">Reference proteome</keyword>
<dbReference type="Pfam" id="PF00651">
    <property type="entry name" value="BTB"/>
    <property type="match status" value="1"/>
</dbReference>
<proteinExistence type="predicted"/>
<feature type="domain" description="BTB" evidence="1">
    <location>
        <begin position="38"/>
        <end position="104"/>
    </location>
</feature>
<dbReference type="PANTHER" id="PTHR47843:SF2">
    <property type="entry name" value="BTB DOMAIN-CONTAINING PROTEIN"/>
    <property type="match status" value="1"/>
</dbReference>
<evidence type="ECO:0000313" key="2">
    <source>
        <dbReference type="EMBL" id="PMD51860.1"/>
    </source>
</evidence>
<dbReference type="PANTHER" id="PTHR47843">
    <property type="entry name" value="BTB DOMAIN-CONTAINING PROTEIN-RELATED"/>
    <property type="match status" value="1"/>
</dbReference>
<dbReference type="InterPro" id="IPR000210">
    <property type="entry name" value="BTB/POZ_dom"/>
</dbReference>